<protein>
    <submittedName>
        <fullName evidence="1">Phage tail sheath protein</fullName>
    </submittedName>
</protein>
<sequence>MPRCLNAVQTARDRGRGGFTVGYVASNSDGDDGGPLTDYDVIGSAADGTGLFALRTEVFDFLCIPPLSREQDVGLGTLLVAARLCRECHALLIVDPPSDWTCPQEAIEAMRNWPFRSDHAVLYYPRLRAFDRLRGRHETFACCGAAAGLLARAEAYRPLGSRDDEAVLRAGLLPAVDVSPAQRVRLAQAGIN</sequence>
<dbReference type="EMBL" id="AUZZ01007458">
    <property type="protein sequence ID" value="EQD42398.1"/>
    <property type="molecule type" value="Genomic_DNA"/>
</dbReference>
<gene>
    <name evidence="1" type="ORF">B2A_10341</name>
</gene>
<dbReference type="InterPro" id="IPR052042">
    <property type="entry name" value="Tail_sheath_structural"/>
</dbReference>
<feature type="non-terminal residue" evidence="1">
    <location>
        <position position="192"/>
    </location>
</feature>
<dbReference type="PANTHER" id="PTHR35861:SF1">
    <property type="entry name" value="PHAGE TAIL SHEATH PROTEIN"/>
    <property type="match status" value="1"/>
</dbReference>
<reference evidence="1" key="1">
    <citation type="submission" date="2013-08" db="EMBL/GenBank/DDBJ databases">
        <authorList>
            <person name="Mendez C."/>
            <person name="Richter M."/>
            <person name="Ferrer M."/>
            <person name="Sanchez J."/>
        </authorList>
    </citation>
    <scope>NUCLEOTIDE SEQUENCE</scope>
</reference>
<organism evidence="1">
    <name type="scientific">mine drainage metagenome</name>
    <dbReference type="NCBI Taxonomy" id="410659"/>
    <lineage>
        <taxon>unclassified sequences</taxon>
        <taxon>metagenomes</taxon>
        <taxon>ecological metagenomes</taxon>
    </lineage>
</organism>
<comment type="caution">
    <text evidence="1">The sequence shown here is derived from an EMBL/GenBank/DDBJ whole genome shotgun (WGS) entry which is preliminary data.</text>
</comment>
<name>T0ZBG2_9ZZZZ</name>
<dbReference type="Gene3D" id="3.40.50.11780">
    <property type="match status" value="1"/>
</dbReference>
<reference evidence="1" key="2">
    <citation type="journal article" date="2014" name="ISME J.">
        <title>Microbial stratification in low pH oxic and suboxic macroscopic growths along an acid mine drainage.</title>
        <authorList>
            <person name="Mendez-Garcia C."/>
            <person name="Mesa V."/>
            <person name="Sprenger R.R."/>
            <person name="Richter M."/>
            <person name="Diez M.S."/>
            <person name="Solano J."/>
            <person name="Bargiela R."/>
            <person name="Golyshina O.V."/>
            <person name="Manteca A."/>
            <person name="Ramos J.L."/>
            <person name="Gallego J.R."/>
            <person name="Llorente I."/>
            <person name="Martins Dos Santos V.A."/>
            <person name="Jensen O.N."/>
            <person name="Pelaez A.I."/>
            <person name="Sanchez J."/>
            <person name="Ferrer M."/>
        </authorList>
    </citation>
    <scope>NUCLEOTIDE SEQUENCE</scope>
</reference>
<evidence type="ECO:0000313" key="1">
    <source>
        <dbReference type="EMBL" id="EQD42398.1"/>
    </source>
</evidence>
<accession>T0ZBG2</accession>
<dbReference type="AlphaFoldDB" id="T0ZBG2"/>
<dbReference type="PANTHER" id="PTHR35861">
    <property type="match status" value="1"/>
</dbReference>
<proteinExistence type="predicted"/>